<reference evidence="2 4" key="1">
    <citation type="submission" date="2017-01" db="EMBL/GenBank/DDBJ databases">
        <authorList>
            <person name="Wolfgang W.J."/>
            <person name="Cole J."/>
            <person name="Wroblewski D."/>
            <person name="Mcginnis J."/>
            <person name="Musser K.A."/>
        </authorList>
    </citation>
    <scope>NUCLEOTIDE SEQUENCE [LARGE SCALE GENOMIC DNA]</scope>
    <source>
        <strain evidence="2 4">DSM 21643</strain>
    </source>
</reference>
<dbReference type="KEGG" id="nzo:SAMEA4504057_1686"/>
<dbReference type="SUPFAM" id="SSF47413">
    <property type="entry name" value="lambda repressor-like DNA-binding domains"/>
    <property type="match status" value="1"/>
</dbReference>
<dbReference type="CDD" id="cd00093">
    <property type="entry name" value="HTH_XRE"/>
    <property type="match status" value="1"/>
</dbReference>
<dbReference type="RefSeq" id="WP_085363025.1">
    <property type="nucleotide sequence ID" value="NZ_LT906434.1"/>
</dbReference>
<sequence>MHYDLAKWTTNARRQANLTQEELAEAVGFSGKGSISAIEKGRNKPTFDVMLKISEVCNYPLPYQNQIINNNATHIQVGGNNFGDVSLNHVAESSRQVINLEDVSQKNFLKPFLVRVSNDDLRDEGIFKNDLLTIDPNINEKHGYFILVLSAAGRGVVARLFVDLKNQYWLKYNSSEPESMPDDMIIIGAVIQLQRSFT</sequence>
<evidence type="ECO:0000313" key="3">
    <source>
        <dbReference type="EMBL" id="SNU80174.1"/>
    </source>
</evidence>
<keyword evidence="4" id="KW-1185">Reference proteome</keyword>
<dbReference type="SMART" id="SM00530">
    <property type="entry name" value="HTH_XRE"/>
    <property type="match status" value="1"/>
</dbReference>
<dbReference type="InterPro" id="IPR015927">
    <property type="entry name" value="Peptidase_S24_S26A/B/C"/>
</dbReference>
<dbReference type="InterPro" id="IPR010982">
    <property type="entry name" value="Lambda_DNA-bd_dom_sf"/>
</dbReference>
<dbReference type="Proteomes" id="UP000193466">
    <property type="component" value="Unassembled WGS sequence"/>
</dbReference>
<feature type="domain" description="HTH cro/C1-type" evidence="1">
    <location>
        <begin position="11"/>
        <end position="64"/>
    </location>
</feature>
<dbReference type="Gene3D" id="1.10.260.40">
    <property type="entry name" value="lambda repressor-like DNA-binding domains"/>
    <property type="match status" value="1"/>
</dbReference>
<evidence type="ECO:0000313" key="2">
    <source>
        <dbReference type="EMBL" id="OSI10937.1"/>
    </source>
</evidence>
<evidence type="ECO:0000259" key="1">
    <source>
        <dbReference type="PROSITE" id="PS50943"/>
    </source>
</evidence>
<dbReference type="SUPFAM" id="SSF51306">
    <property type="entry name" value="LexA/Signal peptidase"/>
    <property type="match status" value="1"/>
</dbReference>
<organism evidence="3 5">
    <name type="scientific">Neisseria zoodegmatis</name>
    <dbReference type="NCBI Taxonomy" id="326523"/>
    <lineage>
        <taxon>Bacteria</taxon>
        <taxon>Pseudomonadati</taxon>
        <taxon>Pseudomonadota</taxon>
        <taxon>Betaproteobacteria</taxon>
        <taxon>Neisseriales</taxon>
        <taxon>Neisseriaceae</taxon>
        <taxon>Neisseria</taxon>
    </lineage>
</organism>
<protein>
    <submittedName>
        <fullName evidence="3">Transcriptional regulator, y4mF family</fullName>
    </submittedName>
</protein>
<evidence type="ECO:0000313" key="5">
    <source>
        <dbReference type="Proteomes" id="UP000215033"/>
    </source>
</evidence>
<reference evidence="3 5" key="2">
    <citation type="submission" date="2017-06" db="EMBL/GenBank/DDBJ databases">
        <authorList>
            <consortium name="Pathogen Informatics"/>
        </authorList>
    </citation>
    <scope>NUCLEOTIDE SEQUENCE [LARGE SCALE GENOMIC DNA]</scope>
    <source>
        <strain evidence="3 5">NCTC12230</strain>
    </source>
</reference>
<dbReference type="Pfam" id="PF01381">
    <property type="entry name" value="HTH_3"/>
    <property type="match status" value="1"/>
</dbReference>
<dbReference type="GO" id="GO:0003677">
    <property type="term" value="F:DNA binding"/>
    <property type="evidence" value="ECO:0007669"/>
    <property type="project" value="InterPro"/>
</dbReference>
<dbReference type="PROSITE" id="PS50943">
    <property type="entry name" value="HTH_CROC1"/>
    <property type="match status" value="1"/>
</dbReference>
<accession>A0AB38DSF4</accession>
<dbReference type="EMBL" id="LT906434">
    <property type="protein sequence ID" value="SNU80174.1"/>
    <property type="molecule type" value="Genomic_DNA"/>
</dbReference>
<dbReference type="InterPro" id="IPR001387">
    <property type="entry name" value="Cro/C1-type_HTH"/>
</dbReference>
<dbReference type="Gene3D" id="2.10.109.10">
    <property type="entry name" value="Umud Fragment, subunit A"/>
    <property type="match status" value="1"/>
</dbReference>
<dbReference type="Pfam" id="PF00717">
    <property type="entry name" value="Peptidase_S24"/>
    <property type="match status" value="1"/>
</dbReference>
<dbReference type="InterPro" id="IPR036286">
    <property type="entry name" value="LexA/Signal_pep-like_sf"/>
</dbReference>
<gene>
    <name evidence="2" type="ORF">BWD10_03220</name>
    <name evidence="3" type="ORF">SAMEA4504057_01686</name>
</gene>
<evidence type="ECO:0000313" key="4">
    <source>
        <dbReference type="Proteomes" id="UP000193466"/>
    </source>
</evidence>
<dbReference type="AlphaFoldDB" id="A0AB38DSF4"/>
<dbReference type="EMBL" id="MTBM01000003">
    <property type="protein sequence ID" value="OSI10937.1"/>
    <property type="molecule type" value="Genomic_DNA"/>
</dbReference>
<name>A0AB38DSF4_9NEIS</name>
<proteinExistence type="predicted"/>
<dbReference type="Proteomes" id="UP000215033">
    <property type="component" value="Chromosome 1"/>
</dbReference>